<protein>
    <submittedName>
        <fullName evidence="1">Uncharacterized protein</fullName>
    </submittedName>
</protein>
<sequence>MNRSRPAGLAVAILLGLSLQAHGFEAEATITNGKDLANLPVFVTISSLLGNGIDFTQLGPSGFHIYDGSAQPLSPCAPVALS</sequence>
<gene>
    <name evidence="1" type="ORF">LCGC14_1948370</name>
</gene>
<evidence type="ECO:0000313" key="1">
    <source>
        <dbReference type="EMBL" id="KKL86075.1"/>
    </source>
</evidence>
<comment type="caution">
    <text evidence="1">The sequence shown here is derived from an EMBL/GenBank/DDBJ whole genome shotgun (WGS) entry which is preliminary data.</text>
</comment>
<organism evidence="1">
    <name type="scientific">marine sediment metagenome</name>
    <dbReference type="NCBI Taxonomy" id="412755"/>
    <lineage>
        <taxon>unclassified sequences</taxon>
        <taxon>metagenomes</taxon>
        <taxon>ecological metagenomes</taxon>
    </lineage>
</organism>
<accession>A0A0F9HWH8</accession>
<dbReference type="EMBL" id="LAZR01021220">
    <property type="protein sequence ID" value="KKL86075.1"/>
    <property type="molecule type" value="Genomic_DNA"/>
</dbReference>
<reference evidence="1" key="1">
    <citation type="journal article" date="2015" name="Nature">
        <title>Complex archaea that bridge the gap between prokaryotes and eukaryotes.</title>
        <authorList>
            <person name="Spang A."/>
            <person name="Saw J.H."/>
            <person name="Jorgensen S.L."/>
            <person name="Zaremba-Niedzwiedzka K."/>
            <person name="Martijn J."/>
            <person name="Lind A.E."/>
            <person name="van Eijk R."/>
            <person name="Schleper C."/>
            <person name="Guy L."/>
            <person name="Ettema T.J."/>
        </authorList>
    </citation>
    <scope>NUCLEOTIDE SEQUENCE</scope>
</reference>
<proteinExistence type="predicted"/>
<name>A0A0F9HWH8_9ZZZZ</name>
<dbReference type="AlphaFoldDB" id="A0A0F9HWH8"/>